<feature type="chain" id="PRO_5028488124" evidence="1">
    <location>
        <begin position="21"/>
        <end position="492"/>
    </location>
</feature>
<feature type="domain" description="SusD-like N-terminal" evidence="2">
    <location>
        <begin position="21"/>
        <end position="222"/>
    </location>
</feature>
<dbReference type="AlphaFoldDB" id="A0A6V6ZAC9"/>
<evidence type="ECO:0000313" key="4">
    <source>
        <dbReference type="Proteomes" id="UP000556700"/>
    </source>
</evidence>
<dbReference type="EMBL" id="CAIJDO010000234">
    <property type="protein sequence ID" value="CAD0008700.1"/>
    <property type="molecule type" value="Genomic_DNA"/>
</dbReference>
<organism evidence="3 4">
    <name type="scientific">Flavobacterium chungangense</name>
    <dbReference type="NCBI Taxonomy" id="554283"/>
    <lineage>
        <taxon>Bacteria</taxon>
        <taxon>Pseudomonadati</taxon>
        <taxon>Bacteroidota</taxon>
        <taxon>Flavobacteriia</taxon>
        <taxon>Flavobacteriales</taxon>
        <taxon>Flavobacteriaceae</taxon>
        <taxon>Flavobacterium</taxon>
    </lineage>
</organism>
<dbReference type="PROSITE" id="PS51257">
    <property type="entry name" value="PROKAR_LIPOPROTEIN"/>
    <property type="match status" value="1"/>
</dbReference>
<name>A0A6V6ZAC9_9FLAO</name>
<proteinExistence type="predicted"/>
<comment type="caution">
    <text evidence="3">The sequence shown here is derived from an EMBL/GenBank/DDBJ whole genome shotgun (WGS) entry which is preliminary data.</text>
</comment>
<keyword evidence="1" id="KW-0732">Signal</keyword>
<dbReference type="Proteomes" id="UP000556700">
    <property type="component" value="Unassembled WGS sequence"/>
</dbReference>
<gene>
    <name evidence="3" type="ORF">FLACHUCJ7_03923</name>
</gene>
<dbReference type="RefSeq" id="WP_031455326.1">
    <property type="nucleotide sequence ID" value="NZ_CAIJDO010000234.1"/>
</dbReference>
<sequence length="492" mass="56623">MKKIKITLSLLLLISISSCDEFLSETPDNRTQIDTPEKITELLVNAYPKGSYMEFAETMSDNVFDSADPGLFEPNNTQNYNWEMNEAVDTDTQANYWDACYNAIAHANKALQAIEELGSPASLNPQKGEALLARAYAHFMLVTFWANRYNPATADTDLGIPYVTEPEDVLIKKYKRNSMAEVFLYLEQDIEEGLKYVTNEYKQPKFHFNVEAAKAFASRFYLIKGNWAKVVSLSDQLAANPDGKLRNYESYLAFDFNTRLRVYGEATEETNLLVTSAQSWYKRSFYQNRFQLTGARQDEIVGASTNLFNKNWLFDILSYNGQITVFVPKFDEYFKYTNPNAGIGNGFVSQVLISNNEFYLNRIEALVMQNNFAEANIELQYYLSTITEGFNPATDIVTNELVVDTYPVIQNEYTPFYNTSDEQKSYIKAIAQIRRVDFIHEGIRWFDIKRFNLEVRHEIYNNPTNILTKNDKRRALQIPLHASSNGVEKNPR</sequence>
<dbReference type="SUPFAM" id="SSF48452">
    <property type="entry name" value="TPR-like"/>
    <property type="match status" value="1"/>
</dbReference>
<evidence type="ECO:0000259" key="2">
    <source>
        <dbReference type="Pfam" id="PF14322"/>
    </source>
</evidence>
<dbReference type="GO" id="GO:0009279">
    <property type="term" value="C:cell outer membrane"/>
    <property type="evidence" value="ECO:0007669"/>
    <property type="project" value="UniProtKB-SubCell"/>
</dbReference>
<evidence type="ECO:0000313" key="3">
    <source>
        <dbReference type="EMBL" id="CAD0008700.1"/>
    </source>
</evidence>
<keyword evidence="4" id="KW-1185">Reference proteome</keyword>
<dbReference type="Pfam" id="PF14322">
    <property type="entry name" value="SusD-like_3"/>
    <property type="match status" value="1"/>
</dbReference>
<evidence type="ECO:0000256" key="1">
    <source>
        <dbReference type="SAM" id="SignalP"/>
    </source>
</evidence>
<dbReference type="InterPro" id="IPR011990">
    <property type="entry name" value="TPR-like_helical_dom_sf"/>
</dbReference>
<accession>A0A6V6ZAC9</accession>
<feature type="signal peptide" evidence="1">
    <location>
        <begin position="1"/>
        <end position="20"/>
    </location>
</feature>
<reference evidence="3 4" key="1">
    <citation type="submission" date="2020-06" db="EMBL/GenBank/DDBJ databases">
        <authorList>
            <person name="Criscuolo A."/>
        </authorList>
    </citation>
    <scope>NUCLEOTIDE SEQUENCE [LARGE SCALE GENOMIC DNA]</scope>
    <source>
        <strain evidence="4">CIP 110025</strain>
    </source>
</reference>
<protein>
    <submittedName>
        <fullName evidence="3">RagB/SusD family nutrient uptake outer membrane protein</fullName>
    </submittedName>
</protein>
<dbReference type="Gene3D" id="1.25.40.390">
    <property type="match status" value="2"/>
</dbReference>
<dbReference type="InterPro" id="IPR033985">
    <property type="entry name" value="SusD-like_N"/>
</dbReference>